<dbReference type="OrthoDB" id="733571at2759"/>
<feature type="region of interest" description="Disordered" evidence="1">
    <location>
        <begin position="581"/>
        <end position="604"/>
    </location>
</feature>
<feature type="compositionally biased region" description="Basic and acidic residues" evidence="1">
    <location>
        <begin position="267"/>
        <end position="279"/>
    </location>
</feature>
<dbReference type="PANTHER" id="PTHR31182">
    <property type="entry name" value="C2 NT-TYPE DOMAIN-CONTAINING PROTEIN"/>
    <property type="match status" value="1"/>
</dbReference>
<dbReference type="AlphaFoldDB" id="A0A2G9GX50"/>
<evidence type="ECO:0000256" key="1">
    <source>
        <dbReference type="SAM" id="MobiDB-lite"/>
    </source>
</evidence>
<evidence type="ECO:0000313" key="3">
    <source>
        <dbReference type="Proteomes" id="UP000231279"/>
    </source>
</evidence>
<sequence length="604" mass="68045">MAVEIRKWSPWPSASAAATRKFQVAVKPMKLEGLLEAGAGDDDGSDMTQKFVAIKIKWKGQPKFFPLMTPFQSGQKKDLSSEKIVTKGRGIVRWDEDRWFDNTCCFSVVSNHQDQKFGAWEIAFNVLYGEKTDSRAKMAVIGRVSINISEIVGKTEKSSVEQKLPLCLNINGLAREATLTVLFHFVEIREPQEPVAITRGGSINSNEYKDNSKARRRSLSQEEVILDESDKSGTFEVKDDAQTSLSTKKEGWFSWKNKRFSFKRAKTKQDKLDENRTDEDPQCTVSAPVNLFDDGLSQKDDPAKPCLGPEAPDNATGSWEDKELISRDGQAKLTVSVFFASFDQRSDKAAGESACTALVAVTSHWLHSNSASMPNRSEFDNLIMQGSSEWRKLCEDVSYVNNFPNKHFDLETVLRADIRPISIIHSKSFVGFFGADTFESLQGAMSFDDIWNEISSNVAGEPRIYIVSWNDHFFVLKAEANAYYIIDTLGERLFEGCNQAYILRFDDTALMQKQSDEKNSEEKQEEELICSGKECCREFIKRFLAAIPLKELQEEEKKKAVSYFSLHQRLQIEFNYTCSSSSPSSLTSSPYSPLTTTTSSPLSE</sequence>
<accession>A0A2G9GX50</accession>
<feature type="region of interest" description="Disordered" evidence="1">
    <location>
        <begin position="267"/>
        <end position="289"/>
    </location>
</feature>
<dbReference type="STRING" id="429701.A0A2G9GX50"/>
<dbReference type="PANTHER" id="PTHR31182:SF17">
    <property type="entry name" value="EEIG1_EHBP1 PROTEIN AMINO-TERMINAL DOMAIN PROTEIN"/>
    <property type="match status" value="1"/>
</dbReference>
<proteinExistence type="predicted"/>
<reference evidence="3" key="1">
    <citation type="journal article" date="2018" name="Gigascience">
        <title>Genome assembly of the Pink Ipe (Handroanthus impetiginosus, Bignoniaceae), a highly valued, ecologically keystone Neotropical timber forest tree.</title>
        <authorList>
            <person name="Silva-Junior O.B."/>
            <person name="Grattapaglia D."/>
            <person name="Novaes E."/>
            <person name="Collevatti R.G."/>
        </authorList>
    </citation>
    <scope>NUCLEOTIDE SEQUENCE [LARGE SCALE GENOMIC DNA]</scope>
    <source>
        <strain evidence="3">cv. UFG-1</strain>
    </source>
</reference>
<organism evidence="2 3">
    <name type="scientific">Handroanthus impetiginosus</name>
    <dbReference type="NCBI Taxonomy" id="429701"/>
    <lineage>
        <taxon>Eukaryota</taxon>
        <taxon>Viridiplantae</taxon>
        <taxon>Streptophyta</taxon>
        <taxon>Embryophyta</taxon>
        <taxon>Tracheophyta</taxon>
        <taxon>Spermatophyta</taxon>
        <taxon>Magnoliopsida</taxon>
        <taxon>eudicotyledons</taxon>
        <taxon>Gunneridae</taxon>
        <taxon>Pentapetalae</taxon>
        <taxon>asterids</taxon>
        <taxon>lamiids</taxon>
        <taxon>Lamiales</taxon>
        <taxon>Bignoniaceae</taxon>
        <taxon>Crescentiina</taxon>
        <taxon>Tabebuia alliance</taxon>
        <taxon>Handroanthus</taxon>
    </lineage>
</organism>
<protein>
    <submittedName>
        <fullName evidence="2">Uncharacterized protein</fullName>
    </submittedName>
</protein>
<evidence type="ECO:0000313" key="2">
    <source>
        <dbReference type="EMBL" id="PIN09866.1"/>
    </source>
</evidence>
<name>A0A2G9GX50_9LAMI</name>
<dbReference type="Proteomes" id="UP000231279">
    <property type="component" value="Unassembled WGS sequence"/>
</dbReference>
<dbReference type="EMBL" id="NKXS01003404">
    <property type="protein sequence ID" value="PIN09866.1"/>
    <property type="molecule type" value="Genomic_DNA"/>
</dbReference>
<gene>
    <name evidence="2" type="ORF">CDL12_17553</name>
</gene>
<comment type="caution">
    <text evidence="2">The sequence shown here is derived from an EMBL/GenBank/DDBJ whole genome shotgun (WGS) entry which is preliminary data.</text>
</comment>
<keyword evidence="3" id="KW-1185">Reference proteome</keyword>
<feature type="region of interest" description="Disordered" evidence="1">
    <location>
        <begin position="299"/>
        <end position="318"/>
    </location>
</feature>